<gene>
    <name evidence="1" type="ORF">QUF54_00170</name>
</gene>
<dbReference type="EMBL" id="JAUCGM010000002">
    <property type="protein sequence ID" value="MDM8561750.1"/>
    <property type="molecule type" value="Genomic_DNA"/>
</dbReference>
<evidence type="ECO:0000313" key="1">
    <source>
        <dbReference type="EMBL" id="MDM8561750.1"/>
    </source>
</evidence>
<dbReference type="Gene3D" id="3.40.50.300">
    <property type="entry name" value="P-loop containing nucleotide triphosphate hydrolases"/>
    <property type="match status" value="1"/>
</dbReference>
<proteinExistence type="predicted"/>
<reference evidence="1" key="1">
    <citation type="submission" date="2023-06" db="EMBL/GenBank/DDBJ databases">
        <title>Uncultivated large filamentous bacteria from sulfidic sediments reveal new species and different genomic features in energy metabolism and defense.</title>
        <authorList>
            <person name="Fonseca A."/>
        </authorList>
    </citation>
    <scope>NUCLEOTIDE SEQUENCE</scope>
    <source>
        <strain evidence="1">HSG4</strain>
    </source>
</reference>
<sequence length="542" mass="62651">MAIKKIRLFRQSVVLYLDIKELRRESMKKTFNIAGPCHPNEHYMLPTQERCQGVLQLIEQKQYFVIHAARQSGKTTLLLELARQLNEAGNYYALYCSLETAQGISDAKEGITAIVDKLELDIELHEPLSAYSFAQKADYSKFTTVLLRVLSQFCRQLDKPLVIFFDEADCLTNGTLIAFLRQLRNGYVSRNEIPFVHSIALVGMRNIRDYKSDIRDVRETLGSYSPFNIVSESLTLRNFTLKEMTNLYAQHTELTGQVFSPQVIEKIYHDTQGQPWLVNAVAREIVVKMLANDFSKAIHLKHVEQAVQTIILRRDTHIDSLMERLKEARVQRIVEPVIVGKNQGYSVLDDDYQYVLDLGLLRYTEGKIIPSNPIYGEVIIRTLSSRSQMEMAALQFPSYLMDGKLDMKQLLSDFQQFWRENSEVWVKRYQYVEAAPHLTLQAFLQKVVNHGGSVTREMASGAGRLDLYIHYQGLNYPIELKIRYGEKTYKEGQEQLVNYMDKLSCSEGWLLVFDRRKTVSWDEKIFWQTKLIANKTVHLVGC</sequence>
<dbReference type="Proteomes" id="UP001171945">
    <property type="component" value="Unassembled WGS sequence"/>
</dbReference>
<name>A0ABT7VQ21_9GAMM</name>
<dbReference type="SUPFAM" id="SSF52540">
    <property type="entry name" value="P-loop containing nucleoside triphosphate hydrolases"/>
    <property type="match status" value="1"/>
</dbReference>
<keyword evidence="2" id="KW-1185">Reference proteome</keyword>
<dbReference type="Pfam" id="PF14516">
    <property type="entry name" value="AAA_35"/>
    <property type="match status" value="1"/>
</dbReference>
<evidence type="ECO:0000313" key="2">
    <source>
        <dbReference type="Proteomes" id="UP001171945"/>
    </source>
</evidence>
<dbReference type="InterPro" id="IPR027417">
    <property type="entry name" value="P-loop_NTPase"/>
</dbReference>
<protein>
    <submittedName>
        <fullName evidence="1">ATP-binding protein</fullName>
    </submittedName>
</protein>
<comment type="caution">
    <text evidence="1">The sequence shown here is derived from an EMBL/GenBank/DDBJ whole genome shotgun (WGS) entry which is preliminary data.</text>
</comment>
<keyword evidence="1" id="KW-0067">ATP-binding</keyword>
<keyword evidence="1" id="KW-0547">Nucleotide-binding</keyword>
<accession>A0ABT7VQ21</accession>
<dbReference type="GO" id="GO:0005524">
    <property type="term" value="F:ATP binding"/>
    <property type="evidence" value="ECO:0007669"/>
    <property type="project" value="UniProtKB-KW"/>
</dbReference>
<organism evidence="1 2">
    <name type="scientific">Candidatus Marithioploca araucensis</name>
    <dbReference type="NCBI Taxonomy" id="70273"/>
    <lineage>
        <taxon>Bacteria</taxon>
        <taxon>Pseudomonadati</taxon>
        <taxon>Pseudomonadota</taxon>
        <taxon>Gammaproteobacteria</taxon>
        <taxon>Thiotrichales</taxon>
        <taxon>Thiotrichaceae</taxon>
        <taxon>Candidatus Marithioploca</taxon>
    </lineage>
</organism>